<evidence type="ECO:0000313" key="14">
    <source>
        <dbReference type="Proteomes" id="UP000319731"/>
    </source>
</evidence>
<dbReference type="CDD" id="cd14500">
    <property type="entry name" value="PTP-IVa"/>
    <property type="match status" value="1"/>
</dbReference>
<dbReference type="EC" id="3.1.3.48" evidence="2"/>
<keyword evidence="3" id="KW-0488">Methylation</keyword>
<dbReference type="PANTHER" id="PTHR23339">
    <property type="entry name" value="TYROSINE SPECIFIC PROTEIN PHOSPHATASE AND DUAL SPECIFICITY PROTEIN PHOSPHATASE"/>
    <property type="match status" value="1"/>
</dbReference>
<dbReference type="Proteomes" id="UP000319731">
    <property type="component" value="Unassembled WGS sequence"/>
</dbReference>
<evidence type="ECO:0000313" key="13">
    <source>
        <dbReference type="EMBL" id="TPX32250.1"/>
    </source>
</evidence>
<evidence type="ECO:0000256" key="8">
    <source>
        <dbReference type="ARBA" id="ARBA00023289"/>
    </source>
</evidence>
<dbReference type="AlphaFoldDB" id="A0A507BRC0"/>
<feature type="compositionally biased region" description="Low complexity" evidence="10">
    <location>
        <begin position="1"/>
        <end position="25"/>
    </location>
</feature>
<dbReference type="SUPFAM" id="SSF52799">
    <property type="entry name" value="(Phosphotyrosine protein) phosphatases II"/>
    <property type="match status" value="1"/>
</dbReference>
<protein>
    <recommendedName>
        <fullName evidence="2">protein-tyrosine-phosphatase</fullName>
        <ecNumber evidence="2">3.1.3.48</ecNumber>
    </recommendedName>
</protein>
<comment type="caution">
    <text evidence="13">The sequence shown here is derived from an EMBL/GenBank/DDBJ whole genome shotgun (WGS) entry which is preliminary data.</text>
</comment>
<dbReference type="RefSeq" id="XP_031023493.1">
    <property type="nucleotide sequence ID" value="XM_031170513.1"/>
</dbReference>
<proteinExistence type="inferred from homology"/>
<organism evidence="13 14">
    <name type="scientific">Synchytrium microbalum</name>
    <dbReference type="NCBI Taxonomy" id="1806994"/>
    <lineage>
        <taxon>Eukaryota</taxon>
        <taxon>Fungi</taxon>
        <taxon>Fungi incertae sedis</taxon>
        <taxon>Chytridiomycota</taxon>
        <taxon>Chytridiomycota incertae sedis</taxon>
        <taxon>Chytridiomycetes</taxon>
        <taxon>Synchytriales</taxon>
        <taxon>Synchytriaceae</taxon>
        <taxon>Synchytrium</taxon>
    </lineage>
</organism>
<feature type="region of interest" description="Disordered" evidence="10">
    <location>
        <begin position="1"/>
        <end position="27"/>
    </location>
</feature>
<evidence type="ECO:0000259" key="11">
    <source>
        <dbReference type="PROSITE" id="PS50054"/>
    </source>
</evidence>
<dbReference type="InterPro" id="IPR003595">
    <property type="entry name" value="Tyr_Pase_cat"/>
</dbReference>
<dbReference type="PROSITE" id="PS50056">
    <property type="entry name" value="TYR_PHOSPHATASE_2"/>
    <property type="match status" value="1"/>
</dbReference>
<feature type="domain" description="Tyrosine-protein phosphatase" evidence="11">
    <location>
        <begin position="50"/>
        <end position="229"/>
    </location>
</feature>
<feature type="domain" description="Tyrosine specific protein phosphatases" evidence="12">
    <location>
        <begin position="164"/>
        <end position="216"/>
    </location>
</feature>
<keyword evidence="8" id="KW-0636">Prenylation</keyword>
<evidence type="ECO:0000259" key="12">
    <source>
        <dbReference type="PROSITE" id="PS50056"/>
    </source>
</evidence>
<evidence type="ECO:0000256" key="9">
    <source>
        <dbReference type="ARBA" id="ARBA00051722"/>
    </source>
</evidence>
<dbReference type="InterPro" id="IPR000387">
    <property type="entry name" value="Tyr_Pase_dom"/>
</dbReference>
<gene>
    <name evidence="13" type="ORF">SmJEL517_g04585</name>
</gene>
<dbReference type="OrthoDB" id="5632at2759"/>
<dbReference type="GO" id="GO:0005737">
    <property type="term" value="C:cytoplasm"/>
    <property type="evidence" value="ECO:0007669"/>
    <property type="project" value="UniProtKB-ARBA"/>
</dbReference>
<comment type="similarity">
    <text evidence="1">Belongs to the protein-tyrosine phosphatase family.</text>
</comment>
<dbReference type="EMBL" id="QEAO01000032">
    <property type="protein sequence ID" value="TPX32250.1"/>
    <property type="molecule type" value="Genomic_DNA"/>
</dbReference>
<dbReference type="STRING" id="1806994.A0A507BRC0"/>
<comment type="catalytic activity">
    <reaction evidence="9">
        <text>O-phospho-L-tyrosyl-[protein] + H2O = L-tyrosyl-[protein] + phosphate</text>
        <dbReference type="Rhea" id="RHEA:10684"/>
        <dbReference type="Rhea" id="RHEA-COMP:10136"/>
        <dbReference type="Rhea" id="RHEA-COMP:20101"/>
        <dbReference type="ChEBI" id="CHEBI:15377"/>
        <dbReference type="ChEBI" id="CHEBI:43474"/>
        <dbReference type="ChEBI" id="CHEBI:46858"/>
        <dbReference type="ChEBI" id="CHEBI:61978"/>
        <dbReference type="EC" id="3.1.3.48"/>
    </reaction>
</comment>
<dbReference type="FunFam" id="3.90.190.10:FF:000086">
    <property type="entry name" value="Protein tyrosine phosphatase-like protein"/>
    <property type="match status" value="1"/>
</dbReference>
<dbReference type="GeneID" id="42005810"/>
<dbReference type="InterPro" id="IPR050561">
    <property type="entry name" value="PTP"/>
</dbReference>
<keyword evidence="4" id="KW-0378">Hydrolase</keyword>
<reference evidence="13 14" key="1">
    <citation type="journal article" date="2019" name="Sci. Rep.">
        <title>Comparative genomics of chytrid fungi reveal insights into the obligate biotrophic and pathogenic lifestyle of Synchytrium endobioticum.</title>
        <authorList>
            <person name="van de Vossenberg B.T.L.H."/>
            <person name="Warris S."/>
            <person name="Nguyen H.D.T."/>
            <person name="van Gent-Pelzer M.P.E."/>
            <person name="Joly D.L."/>
            <person name="van de Geest H.C."/>
            <person name="Bonants P.J.M."/>
            <person name="Smith D.S."/>
            <person name="Levesque C.A."/>
            <person name="van der Lee T.A.J."/>
        </authorList>
    </citation>
    <scope>NUCLEOTIDE SEQUENCE [LARGE SCALE GENOMIC DNA]</scope>
    <source>
        <strain evidence="13 14">JEL517</strain>
    </source>
</reference>
<evidence type="ECO:0000256" key="5">
    <source>
        <dbReference type="ARBA" id="ARBA00022912"/>
    </source>
</evidence>
<dbReference type="GO" id="GO:0004725">
    <property type="term" value="F:protein tyrosine phosphatase activity"/>
    <property type="evidence" value="ECO:0007669"/>
    <property type="project" value="UniProtKB-EC"/>
</dbReference>
<evidence type="ECO:0000256" key="4">
    <source>
        <dbReference type="ARBA" id="ARBA00022801"/>
    </source>
</evidence>
<evidence type="ECO:0000256" key="3">
    <source>
        <dbReference type="ARBA" id="ARBA00022481"/>
    </source>
</evidence>
<dbReference type="InterPro" id="IPR029021">
    <property type="entry name" value="Prot-tyrosine_phosphatase-like"/>
</dbReference>
<dbReference type="PROSITE" id="PS50054">
    <property type="entry name" value="TYR_PHOSPHATASE_DUAL"/>
    <property type="match status" value="1"/>
</dbReference>
<keyword evidence="14" id="KW-1185">Reference proteome</keyword>
<dbReference type="InterPro" id="IPR020422">
    <property type="entry name" value="TYR_PHOSPHATASE_DUAL_dom"/>
</dbReference>
<evidence type="ECO:0000256" key="10">
    <source>
        <dbReference type="SAM" id="MobiDB-lite"/>
    </source>
</evidence>
<sequence length="306" mass="32571">MSISSTVTTANNSNTNTSTIPPITNRSSPALSAVSAPRMPACVPLARAMSPVEFKNMRFLITDCPIDASLGHYLAEFQARGVTDVVRVCEATYDKTYLESNGIKVHDWPFKDGGIPPNEVVLAWLALCESRFGSVSFNPSSSPTPTNAKIVDTDNGAVTGLIVNKPVIAIHCVAGLGRAPVLVAIALIEAGMAPLDCIEYVRRARRGAFNSIQLSFLVDNYKRQWMKKSGRLGISAVGVMMKRSTSPGMDAALRRKSDESNSNSKDGDSSSTGSQSTSGATSALKSLFRLKSRPSSMALPSHTGEA</sequence>
<dbReference type="Gene3D" id="3.90.190.10">
    <property type="entry name" value="Protein tyrosine phosphatase superfamily"/>
    <property type="match status" value="1"/>
</dbReference>
<evidence type="ECO:0000256" key="7">
    <source>
        <dbReference type="ARBA" id="ARBA00023288"/>
    </source>
</evidence>
<dbReference type="SMART" id="SM00404">
    <property type="entry name" value="PTPc_motif"/>
    <property type="match status" value="1"/>
</dbReference>
<feature type="region of interest" description="Disordered" evidence="10">
    <location>
        <begin position="245"/>
        <end position="306"/>
    </location>
</feature>
<keyword evidence="5" id="KW-0904">Protein phosphatase</keyword>
<accession>A0A507BRC0</accession>
<name>A0A507BRC0_9FUNG</name>
<feature type="compositionally biased region" description="Low complexity" evidence="10">
    <location>
        <begin position="260"/>
        <end position="283"/>
    </location>
</feature>
<evidence type="ECO:0000256" key="6">
    <source>
        <dbReference type="ARBA" id="ARBA00023157"/>
    </source>
</evidence>
<evidence type="ECO:0000256" key="2">
    <source>
        <dbReference type="ARBA" id="ARBA00013064"/>
    </source>
</evidence>
<keyword evidence="6" id="KW-1015">Disulfide bond</keyword>
<evidence type="ECO:0000256" key="1">
    <source>
        <dbReference type="ARBA" id="ARBA00009580"/>
    </source>
</evidence>
<keyword evidence="7" id="KW-0449">Lipoprotein</keyword>